<dbReference type="PANTHER" id="PTHR15239:SF6">
    <property type="entry name" value="RIBOSOME QUALITY CONTROL COMPLEX SUBUNIT NEMF"/>
    <property type="match status" value="1"/>
</dbReference>
<dbReference type="InterPro" id="IPR051608">
    <property type="entry name" value="RQC_Subunit_NEMF"/>
</dbReference>
<reference evidence="2 3" key="1">
    <citation type="journal article" date="2020" name="Microorganisms">
        <title>Simultaneous Genome Sequencing of Prosthecochloris ethylica and Desulfuromonas acetoxidans within a Syntrophic Mixture Reveals Unique Pili and Protein Interactions.</title>
        <authorList>
            <person name="Kyndt J.A."/>
            <person name="Van Beeumen J.J."/>
            <person name="Meyer T.E."/>
        </authorList>
    </citation>
    <scope>NUCLEOTIDE SEQUENCE [LARGE SCALE GENOMIC DNA]</scope>
    <source>
        <strain evidence="2 3">N3</strain>
    </source>
</reference>
<protein>
    <submittedName>
        <fullName evidence="2">NFACT family protein</fullName>
    </submittedName>
</protein>
<dbReference type="Pfam" id="PF05833">
    <property type="entry name" value="NFACT_N"/>
    <property type="match status" value="1"/>
</dbReference>
<comment type="caution">
    <text evidence="2">The sequence shown here is derived from an EMBL/GenBank/DDBJ whole genome shotgun (WGS) entry which is preliminary data.</text>
</comment>
<evidence type="ECO:0000313" key="2">
    <source>
        <dbReference type="EMBL" id="MBF0637013.1"/>
    </source>
</evidence>
<accession>A0ABR9XT51</accession>
<keyword evidence="1" id="KW-0175">Coiled coil</keyword>
<dbReference type="Proteomes" id="UP000619838">
    <property type="component" value="Unassembled WGS sequence"/>
</dbReference>
<evidence type="ECO:0000313" key="3">
    <source>
        <dbReference type="Proteomes" id="UP000619838"/>
    </source>
</evidence>
<proteinExistence type="predicted"/>
<feature type="coiled-coil region" evidence="1">
    <location>
        <begin position="261"/>
        <end position="288"/>
    </location>
</feature>
<dbReference type="RefSeq" id="WP_175187383.1">
    <property type="nucleotide sequence ID" value="NZ_JABVZQ010000007.1"/>
</dbReference>
<gene>
    <name evidence="2" type="ORF">INT08_07500</name>
</gene>
<keyword evidence="3" id="KW-1185">Reference proteome</keyword>
<dbReference type="EMBL" id="JADGII010000010">
    <property type="protein sequence ID" value="MBF0637013.1"/>
    <property type="molecule type" value="Genomic_DNA"/>
</dbReference>
<name>A0ABR9XT51_9CHLB</name>
<sequence>MHRSYFTLYHTARELNDKLAGGYVFEIFSQRKNELTLAFITTTGEHLQLIVVTARPELALCVREGLNRKKRNTAGLMTEITEREISCISMDRGDRIIHIALSGGYALELQLFPAATNVLLRHNGTCIDSFKKLPASVPSRFNHNIIRELEELAYHEELFLEQLEKAPEKPLETRLNAMLPGFDRKLLCILLARAERQDSPEHLYRTFAELFYELLDPEPGIVPGSETTPPQLTILPDSRVTRRFDCMLEALSAYCGRTWQNISARQRLKELKSNLLKQKKKAENLHTDITAKELEQTAQQATMIGQLLLAQPDPGSRHTSPIVVENLFKPEDQPISIKLREELNLRENAERYFKQASKARNRIRVLEHQQHTAGKEIDRIQKLLEEAERLADPVEKARYLEEHLEVKPRGNRKHNKAGKQLPFKTIALSPGITLYIGRNAQSNDQLTFGFAKPRDIWLHARGTAGSHGILKGCSLQNTTEVRRAAEIVAFHSPARHSELVPVIVTEKKYIRRLSKSGPGQVKIDREEVLMVHPSSA</sequence>
<dbReference type="Gene3D" id="2.30.310.10">
    <property type="entry name" value="ibrinogen binding protein from staphylococcus aureus domain"/>
    <property type="match status" value="1"/>
</dbReference>
<evidence type="ECO:0000256" key="1">
    <source>
        <dbReference type="SAM" id="Coils"/>
    </source>
</evidence>
<organism evidence="2 3">
    <name type="scientific">Prosthecochloris ethylica</name>
    <dbReference type="NCBI Taxonomy" id="2743976"/>
    <lineage>
        <taxon>Bacteria</taxon>
        <taxon>Pseudomonadati</taxon>
        <taxon>Chlorobiota</taxon>
        <taxon>Chlorobiia</taxon>
        <taxon>Chlorobiales</taxon>
        <taxon>Chlorobiaceae</taxon>
        <taxon>Prosthecochloris</taxon>
    </lineage>
</organism>
<dbReference type="PANTHER" id="PTHR15239">
    <property type="entry name" value="NUCLEAR EXPORT MEDIATOR FACTOR NEMF"/>
    <property type="match status" value="1"/>
</dbReference>